<evidence type="ECO:0000259" key="3">
    <source>
        <dbReference type="Pfam" id="PF22624"/>
    </source>
</evidence>
<dbReference type="SUPFAM" id="SSF56214">
    <property type="entry name" value="4'-phosphopantetheinyl transferase"/>
    <property type="match status" value="2"/>
</dbReference>
<dbReference type="Pfam" id="PF22624">
    <property type="entry name" value="AASDHPPT_N"/>
    <property type="match status" value="1"/>
</dbReference>
<gene>
    <name evidence="4" type="ORF">MNBD_GAMMA15-2212</name>
</gene>
<dbReference type="PANTHER" id="PTHR12215:SF10">
    <property type="entry name" value="L-AMINOADIPATE-SEMIALDEHYDE DEHYDROGENASE-PHOSPHOPANTETHEINYL TRANSFERASE"/>
    <property type="match status" value="1"/>
</dbReference>
<dbReference type="EMBL" id="UOFN01000019">
    <property type="protein sequence ID" value="VAW73576.1"/>
    <property type="molecule type" value="Genomic_DNA"/>
</dbReference>
<dbReference type="InterPro" id="IPR008278">
    <property type="entry name" value="4-PPantetheinyl_Trfase_dom"/>
</dbReference>
<feature type="domain" description="4'-phosphopantetheinyl transferase" evidence="2">
    <location>
        <begin position="112"/>
        <end position="216"/>
    </location>
</feature>
<dbReference type="PANTHER" id="PTHR12215">
    <property type="entry name" value="PHOSPHOPANTETHEINE TRANSFERASE"/>
    <property type="match status" value="1"/>
</dbReference>
<dbReference type="AlphaFoldDB" id="A0A3B0YYU0"/>
<evidence type="ECO:0000256" key="1">
    <source>
        <dbReference type="ARBA" id="ARBA00022679"/>
    </source>
</evidence>
<accession>A0A3B0YYU0</accession>
<dbReference type="Pfam" id="PF01648">
    <property type="entry name" value="ACPS"/>
    <property type="match status" value="1"/>
</dbReference>
<reference evidence="4" key="1">
    <citation type="submission" date="2018-06" db="EMBL/GenBank/DDBJ databases">
        <authorList>
            <person name="Zhirakovskaya E."/>
        </authorList>
    </citation>
    <scope>NUCLEOTIDE SEQUENCE</scope>
</reference>
<evidence type="ECO:0000259" key="2">
    <source>
        <dbReference type="Pfam" id="PF01648"/>
    </source>
</evidence>
<dbReference type="Gene3D" id="3.90.470.20">
    <property type="entry name" value="4'-phosphopantetheinyl transferase domain"/>
    <property type="match status" value="2"/>
</dbReference>
<dbReference type="GO" id="GO:0000287">
    <property type="term" value="F:magnesium ion binding"/>
    <property type="evidence" value="ECO:0007669"/>
    <property type="project" value="InterPro"/>
</dbReference>
<sequence>MLHDEAHVWLLNPYAVNDADTLQHCNNILESHEREKVGRFFRASDGHHYLISHALVRSVLSRYVDTAPGNWRFRQGPHGRPEIISEELPGLRFNLTHTDGLAACIVTLDDDCGIDAEKLQERTNPLGVAKRMFSELELDRLKQLEGKAFLEYFYAHWTLREAYVKALGIGISFPTRKLEFSVKSDDVTMKFDGTPDDQNDDWQFRLIRHNATHIVAIALRGNTGINKKICVHQFGFND</sequence>
<dbReference type="GO" id="GO:0005829">
    <property type="term" value="C:cytosol"/>
    <property type="evidence" value="ECO:0007669"/>
    <property type="project" value="TreeGrafter"/>
</dbReference>
<dbReference type="InterPro" id="IPR050559">
    <property type="entry name" value="P-Pant_transferase_sf"/>
</dbReference>
<dbReference type="InterPro" id="IPR037143">
    <property type="entry name" value="4-PPantetheinyl_Trfase_dom_sf"/>
</dbReference>
<protein>
    <submittedName>
        <fullName evidence="4">Uncharacterized protein</fullName>
    </submittedName>
</protein>
<keyword evidence="1" id="KW-0808">Transferase</keyword>
<organism evidence="4">
    <name type="scientific">hydrothermal vent metagenome</name>
    <dbReference type="NCBI Taxonomy" id="652676"/>
    <lineage>
        <taxon>unclassified sequences</taxon>
        <taxon>metagenomes</taxon>
        <taxon>ecological metagenomes</taxon>
    </lineage>
</organism>
<name>A0A3B0YYU0_9ZZZZ</name>
<dbReference type="GO" id="GO:0019878">
    <property type="term" value="P:lysine biosynthetic process via aminoadipic acid"/>
    <property type="evidence" value="ECO:0007669"/>
    <property type="project" value="TreeGrafter"/>
</dbReference>
<evidence type="ECO:0000313" key="4">
    <source>
        <dbReference type="EMBL" id="VAW73576.1"/>
    </source>
</evidence>
<feature type="domain" description="4'-phosphopantetheinyl transferase N-terminal" evidence="3">
    <location>
        <begin position="21"/>
        <end position="102"/>
    </location>
</feature>
<proteinExistence type="predicted"/>
<dbReference type="GO" id="GO:0008897">
    <property type="term" value="F:holo-[acyl-carrier-protein] synthase activity"/>
    <property type="evidence" value="ECO:0007669"/>
    <property type="project" value="InterPro"/>
</dbReference>
<dbReference type="InterPro" id="IPR055066">
    <property type="entry name" value="AASDHPPT_N"/>
</dbReference>